<evidence type="ECO:0000313" key="5">
    <source>
        <dbReference type="Proteomes" id="UP000294641"/>
    </source>
</evidence>
<feature type="transmembrane region" description="Helical" evidence="1">
    <location>
        <begin position="83"/>
        <end position="104"/>
    </location>
</feature>
<feature type="transmembrane region" description="Helical" evidence="1">
    <location>
        <begin position="7"/>
        <end position="30"/>
    </location>
</feature>
<name>A0A8B4QBW8_9BACL</name>
<comment type="caution">
    <text evidence="2">The sequence shown here is derived from an EMBL/GenBank/DDBJ whole genome shotgun (WGS) entry which is preliminary data.</text>
</comment>
<keyword evidence="2" id="KW-0503">Monooxygenase</keyword>
<feature type="transmembrane region" description="Helical" evidence="1">
    <location>
        <begin position="137"/>
        <end position="160"/>
    </location>
</feature>
<keyword evidence="1" id="KW-0812">Transmembrane</keyword>
<reference evidence="3 5" key="2">
    <citation type="submission" date="2019-03" db="EMBL/GenBank/DDBJ databases">
        <title>Genomic Encyclopedia of Type Strains, Phase IV (KMG-IV): sequencing the most valuable type-strain genomes for metagenomic binning, comparative biology and taxonomic classification.</title>
        <authorList>
            <person name="Goeker M."/>
        </authorList>
    </citation>
    <scope>NUCLEOTIDE SEQUENCE [LARGE SCALE GENOMIC DNA]</scope>
    <source>
        <strain evidence="3 5">DSM 20580</strain>
    </source>
</reference>
<feature type="transmembrane region" description="Helical" evidence="1">
    <location>
        <begin position="323"/>
        <end position="341"/>
    </location>
</feature>
<organism evidence="2 4">
    <name type="scientific">Kurthia zopfii</name>
    <dbReference type="NCBI Taxonomy" id="1650"/>
    <lineage>
        <taxon>Bacteria</taxon>
        <taxon>Bacillati</taxon>
        <taxon>Bacillota</taxon>
        <taxon>Bacilli</taxon>
        <taxon>Bacillales</taxon>
        <taxon>Caryophanaceae</taxon>
        <taxon>Kurthia</taxon>
    </lineage>
</organism>
<keyword evidence="1" id="KW-0472">Membrane</keyword>
<dbReference type="InterPro" id="IPR017516">
    <property type="entry name" value="AbrB_dup"/>
</dbReference>
<accession>A0A8B4QBW8</accession>
<dbReference type="EMBL" id="SNZG01000001">
    <property type="protein sequence ID" value="TDR44195.1"/>
    <property type="molecule type" value="Genomic_DNA"/>
</dbReference>
<dbReference type="NCBIfam" id="TIGR03082">
    <property type="entry name" value="Gneg_AbrB_dup"/>
    <property type="match status" value="2"/>
</dbReference>
<dbReference type="GO" id="GO:0010468">
    <property type="term" value="P:regulation of gene expression"/>
    <property type="evidence" value="ECO:0007669"/>
    <property type="project" value="InterPro"/>
</dbReference>
<keyword evidence="1" id="KW-1133">Transmembrane helix</keyword>
<protein>
    <submittedName>
        <fullName evidence="2">Ammonia monooxygenase</fullName>
    </submittedName>
</protein>
<dbReference type="PANTHER" id="PTHR38457">
    <property type="entry name" value="REGULATOR ABRB-RELATED"/>
    <property type="match status" value="1"/>
</dbReference>
<dbReference type="GO" id="GO:0004497">
    <property type="term" value="F:monooxygenase activity"/>
    <property type="evidence" value="ECO:0007669"/>
    <property type="project" value="UniProtKB-KW"/>
</dbReference>
<dbReference type="Proteomes" id="UP000294641">
    <property type="component" value="Unassembled WGS sequence"/>
</dbReference>
<feature type="transmembrane region" description="Helical" evidence="1">
    <location>
        <begin position="110"/>
        <end position="130"/>
    </location>
</feature>
<feature type="transmembrane region" description="Helical" evidence="1">
    <location>
        <begin position="180"/>
        <end position="198"/>
    </location>
</feature>
<keyword evidence="5" id="KW-1185">Reference proteome</keyword>
<keyword evidence="2" id="KW-0560">Oxidoreductase</keyword>
<gene>
    <name evidence="3" type="ORF">DFR61_10131</name>
    <name evidence="2" type="ORF">NCTC10597_01914</name>
</gene>
<feature type="transmembrane region" description="Helical" evidence="1">
    <location>
        <begin position="50"/>
        <end position="71"/>
    </location>
</feature>
<dbReference type="PIRSF" id="PIRSF038991">
    <property type="entry name" value="Protein_AbrB"/>
    <property type="match status" value="1"/>
</dbReference>
<feature type="transmembrane region" description="Helical" evidence="1">
    <location>
        <begin position="228"/>
        <end position="248"/>
    </location>
</feature>
<feature type="transmembrane region" description="Helical" evidence="1">
    <location>
        <begin position="205"/>
        <end position="222"/>
    </location>
</feature>
<dbReference type="AlphaFoldDB" id="A0A8B4QBW8"/>
<evidence type="ECO:0000313" key="4">
    <source>
        <dbReference type="Proteomes" id="UP000254330"/>
    </source>
</evidence>
<evidence type="ECO:0000313" key="3">
    <source>
        <dbReference type="EMBL" id="TDR44195.1"/>
    </source>
</evidence>
<dbReference type="PANTHER" id="PTHR38457:SF1">
    <property type="entry name" value="REGULATOR ABRB-RELATED"/>
    <property type="match status" value="1"/>
</dbReference>
<dbReference type="Pfam" id="PF05145">
    <property type="entry name" value="AbrB"/>
    <property type="match status" value="1"/>
</dbReference>
<dbReference type="GO" id="GO:0016020">
    <property type="term" value="C:membrane"/>
    <property type="evidence" value="ECO:0007669"/>
    <property type="project" value="InterPro"/>
</dbReference>
<evidence type="ECO:0000313" key="2">
    <source>
        <dbReference type="EMBL" id="STX10199.1"/>
    </source>
</evidence>
<dbReference type="Proteomes" id="UP000254330">
    <property type="component" value="Unassembled WGS sequence"/>
</dbReference>
<dbReference type="EMBL" id="UGNP01000001">
    <property type="protein sequence ID" value="STX10199.1"/>
    <property type="molecule type" value="Genomic_DNA"/>
</dbReference>
<dbReference type="InterPro" id="IPR007820">
    <property type="entry name" value="AbrB_fam"/>
</dbReference>
<sequence length="345" mass="36899">MNKLHKILFTFIVGSIGGLLFSIIGIPVPWLLGPLTFLLIGSSLKPDLFYWPKTYKSVGMVLIGYTIGLALDGDAVKEIGRQLPYMFGMTMLLILLSAGIAWIVAKISKINYATALLSSIPGGMTQVMVMAEETKGVNLTIVTVTQTIRLMMIVIGMPLVLTFLGADTTGGAVEDVASSFSWQTILILAICVAASFIGKKIKFPTAFLLVPALVTALAQGVGMEATELPSSVLQFAQLVIGIHIGLMMKPKELENKGTTISLAIISAALLFIVAMGLGLIFAQLNDLDLPTALLSLAPGGMDQMGAIAHAVDAELSLVAGYQVFRAFFILFLIQPLLAYFLKRMN</sequence>
<proteinExistence type="predicted"/>
<dbReference type="RefSeq" id="WP_166636030.1">
    <property type="nucleotide sequence ID" value="NZ_BJUE01000016.1"/>
</dbReference>
<reference evidence="2 4" key="1">
    <citation type="submission" date="2018-06" db="EMBL/GenBank/DDBJ databases">
        <authorList>
            <consortium name="Pathogen Informatics"/>
            <person name="Doyle S."/>
        </authorList>
    </citation>
    <scope>NUCLEOTIDE SEQUENCE [LARGE SCALE GENOMIC DNA]</scope>
    <source>
        <strain evidence="2 4">NCTC10597</strain>
    </source>
</reference>
<evidence type="ECO:0000256" key="1">
    <source>
        <dbReference type="SAM" id="Phobius"/>
    </source>
</evidence>
<feature type="transmembrane region" description="Helical" evidence="1">
    <location>
        <begin position="260"/>
        <end position="284"/>
    </location>
</feature>